<dbReference type="GO" id="GO:0003724">
    <property type="term" value="F:RNA helicase activity"/>
    <property type="evidence" value="ECO:0007669"/>
    <property type="project" value="TreeGrafter"/>
</dbReference>
<feature type="non-terminal residue" evidence="2">
    <location>
        <position position="103"/>
    </location>
</feature>
<dbReference type="SUPFAM" id="SSF52540">
    <property type="entry name" value="P-loop containing nucleoside triphosphate hydrolases"/>
    <property type="match status" value="1"/>
</dbReference>
<dbReference type="InterPro" id="IPR007502">
    <property type="entry name" value="Helicase-assoc_dom"/>
</dbReference>
<feature type="domain" description="Helicase-associated" evidence="1">
    <location>
        <begin position="1"/>
        <end position="62"/>
    </location>
</feature>
<accession>A0A0G4LZZ8</accession>
<proteinExistence type="predicted"/>
<evidence type="ECO:0000259" key="1">
    <source>
        <dbReference type="SMART" id="SM00847"/>
    </source>
</evidence>
<dbReference type="STRING" id="100787.A0A0G4LZZ8"/>
<sequence>MEPSLAKVLIMSIDMNCSAEMLIIVAMLNLPNVFYRPKEKQTQADQKKAKFHDPAGDHLTLLNVYNSWKQSSYSSPWCFENFIQARSMKRAKDVHDQLVKIMD</sequence>
<dbReference type="SMART" id="SM00847">
    <property type="entry name" value="HA2"/>
    <property type="match status" value="1"/>
</dbReference>
<evidence type="ECO:0000313" key="3">
    <source>
        <dbReference type="Proteomes" id="UP000044602"/>
    </source>
</evidence>
<dbReference type="GO" id="GO:0071013">
    <property type="term" value="C:catalytic step 2 spliceosome"/>
    <property type="evidence" value="ECO:0007669"/>
    <property type="project" value="TreeGrafter"/>
</dbReference>
<reference evidence="2 3" key="1">
    <citation type="submission" date="2015-05" db="EMBL/GenBank/DDBJ databases">
        <authorList>
            <person name="Wang D.B."/>
            <person name="Wang M."/>
        </authorList>
    </citation>
    <scope>NUCLEOTIDE SEQUENCE [LARGE SCALE GENOMIC DNA]</scope>
    <source>
        <strain evidence="2">VL1</strain>
    </source>
</reference>
<gene>
    <name evidence="2" type="ORF">BN1708_018299</name>
</gene>
<protein>
    <recommendedName>
        <fullName evidence="1">Helicase-associated domain-containing protein</fullName>
    </recommendedName>
</protein>
<organism evidence="2 3">
    <name type="scientific">Verticillium longisporum</name>
    <name type="common">Verticillium dahliae var. longisporum</name>
    <dbReference type="NCBI Taxonomy" id="100787"/>
    <lineage>
        <taxon>Eukaryota</taxon>
        <taxon>Fungi</taxon>
        <taxon>Dikarya</taxon>
        <taxon>Ascomycota</taxon>
        <taxon>Pezizomycotina</taxon>
        <taxon>Sordariomycetes</taxon>
        <taxon>Hypocreomycetidae</taxon>
        <taxon>Glomerellales</taxon>
        <taxon>Plectosphaerellaceae</taxon>
        <taxon>Verticillium</taxon>
    </lineage>
</organism>
<dbReference type="AlphaFoldDB" id="A0A0G4LZZ8"/>
<evidence type="ECO:0000313" key="2">
    <source>
        <dbReference type="EMBL" id="CRK27611.1"/>
    </source>
</evidence>
<dbReference type="PANTHER" id="PTHR18934:SF85">
    <property type="entry name" value="ATP-DEPENDENT RNA HELICASE DHX8"/>
    <property type="match status" value="1"/>
</dbReference>
<dbReference type="EMBL" id="CVQH01020436">
    <property type="protein sequence ID" value="CRK27611.1"/>
    <property type="molecule type" value="Genomic_DNA"/>
</dbReference>
<dbReference type="InterPro" id="IPR027417">
    <property type="entry name" value="P-loop_NTPase"/>
</dbReference>
<dbReference type="PANTHER" id="PTHR18934">
    <property type="entry name" value="ATP-DEPENDENT RNA HELICASE"/>
    <property type="match status" value="1"/>
</dbReference>
<keyword evidence="3" id="KW-1185">Reference proteome</keyword>
<dbReference type="GO" id="GO:0003723">
    <property type="term" value="F:RNA binding"/>
    <property type="evidence" value="ECO:0007669"/>
    <property type="project" value="TreeGrafter"/>
</dbReference>
<dbReference type="Pfam" id="PF21010">
    <property type="entry name" value="HA2_C"/>
    <property type="match status" value="1"/>
</dbReference>
<name>A0A0G4LZZ8_VERLO</name>
<dbReference type="Proteomes" id="UP000044602">
    <property type="component" value="Unassembled WGS sequence"/>
</dbReference>
<dbReference type="Gene3D" id="1.20.120.1080">
    <property type="match status" value="1"/>
</dbReference>
<dbReference type="GO" id="GO:0000390">
    <property type="term" value="P:spliceosomal complex disassembly"/>
    <property type="evidence" value="ECO:0007669"/>
    <property type="project" value="TreeGrafter"/>
</dbReference>